<reference evidence="2" key="1">
    <citation type="submission" date="2012-06" db="EMBL/GenBank/DDBJ databases">
        <title>Complete sequence of chromosome of Desulfomonile tiedjei DSM 6799.</title>
        <authorList>
            <person name="Lucas S."/>
            <person name="Copeland A."/>
            <person name="Lapidus A."/>
            <person name="Glavina del Rio T."/>
            <person name="Dalin E."/>
            <person name="Tice H."/>
            <person name="Bruce D."/>
            <person name="Goodwin L."/>
            <person name="Pitluck S."/>
            <person name="Peters L."/>
            <person name="Ovchinnikova G."/>
            <person name="Zeytun A."/>
            <person name="Lu M."/>
            <person name="Kyrpides N."/>
            <person name="Mavromatis K."/>
            <person name="Ivanova N."/>
            <person name="Brettin T."/>
            <person name="Detter J.C."/>
            <person name="Han C."/>
            <person name="Larimer F."/>
            <person name="Land M."/>
            <person name="Hauser L."/>
            <person name="Markowitz V."/>
            <person name="Cheng J.-F."/>
            <person name="Hugenholtz P."/>
            <person name="Woyke T."/>
            <person name="Wu D."/>
            <person name="Spring S."/>
            <person name="Schroeder M."/>
            <person name="Brambilla E."/>
            <person name="Klenk H.-P."/>
            <person name="Eisen J.A."/>
        </authorList>
    </citation>
    <scope>NUCLEOTIDE SEQUENCE [LARGE SCALE GENOMIC DNA]</scope>
    <source>
        <strain evidence="2">ATCC 49306 / DSM 6799 / DCB-1</strain>
    </source>
</reference>
<evidence type="ECO:0000313" key="2">
    <source>
        <dbReference type="Proteomes" id="UP000006055"/>
    </source>
</evidence>
<dbReference type="EMBL" id="CP003360">
    <property type="protein sequence ID" value="AFM27162.1"/>
    <property type="molecule type" value="Genomic_DNA"/>
</dbReference>
<keyword evidence="2" id="KW-1185">Reference proteome</keyword>
<proteinExistence type="predicted"/>
<organism evidence="1 2">
    <name type="scientific">Desulfomonile tiedjei (strain ATCC 49306 / DSM 6799 / DCB-1)</name>
    <dbReference type="NCBI Taxonomy" id="706587"/>
    <lineage>
        <taxon>Bacteria</taxon>
        <taxon>Pseudomonadati</taxon>
        <taxon>Thermodesulfobacteriota</taxon>
        <taxon>Desulfomonilia</taxon>
        <taxon>Desulfomonilales</taxon>
        <taxon>Desulfomonilaceae</taxon>
        <taxon>Desulfomonile</taxon>
    </lineage>
</organism>
<evidence type="ECO:0000313" key="1">
    <source>
        <dbReference type="EMBL" id="AFM27162.1"/>
    </source>
</evidence>
<dbReference type="STRING" id="706587.Desti_4534"/>
<dbReference type="Proteomes" id="UP000006055">
    <property type="component" value="Chromosome"/>
</dbReference>
<dbReference type="AlphaFoldDB" id="I4CC71"/>
<name>I4CC71_DESTA</name>
<protein>
    <submittedName>
        <fullName evidence="1">Uncharacterized protein</fullName>
    </submittedName>
</protein>
<sequence>MASVAKQSPKCGQGNFWVRGLPRRFAPRNDNLERLLPQMTKDLYPKEFTPSMTEYSSWQSFKNGGTEVRSCPI</sequence>
<dbReference type="HOGENOM" id="CLU_2698685_0_0_7"/>
<dbReference type="KEGG" id="dti:Desti_4534"/>
<accession>I4CC71</accession>
<gene>
    <name evidence="1" type="ordered locus">Desti_4534</name>
</gene>